<dbReference type="AlphaFoldDB" id="A0AAV5VIQ1"/>
<dbReference type="Proteomes" id="UP001432322">
    <property type="component" value="Unassembled WGS sequence"/>
</dbReference>
<dbReference type="PROSITE" id="PS51864">
    <property type="entry name" value="ASTACIN"/>
    <property type="match status" value="1"/>
</dbReference>
<feature type="non-terminal residue" evidence="3">
    <location>
        <position position="73"/>
    </location>
</feature>
<evidence type="ECO:0000313" key="3">
    <source>
        <dbReference type="EMBL" id="GMT17664.1"/>
    </source>
</evidence>
<evidence type="ECO:0000259" key="2">
    <source>
        <dbReference type="PROSITE" id="PS51864"/>
    </source>
</evidence>
<proteinExistence type="predicted"/>
<dbReference type="Pfam" id="PF01400">
    <property type="entry name" value="Astacin"/>
    <property type="match status" value="1"/>
</dbReference>
<sequence>KRGAPDVSNPNRKWPTDQVVSYKIESGFNSNNTRMIKNAFQFWTDNSCLTYEENGPTTPYLRVFDGGDCASYL</sequence>
<feature type="domain" description="Peptidase M12A" evidence="2">
    <location>
        <begin position="2"/>
        <end position="73"/>
    </location>
</feature>
<comment type="caution">
    <text evidence="3">The sequence shown here is derived from an EMBL/GenBank/DDBJ whole genome shotgun (WGS) entry which is preliminary data.</text>
</comment>
<reference evidence="3" key="1">
    <citation type="submission" date="2023-10" db="EMBL/GenBank/DDBJ databases">
        <title>Genome assembly of Pristionchus species.</title>
        <authorList>
            <person name="Yoshida K."/>
            <person name="Sommer R.J."/>
        </authorList>
    </citation>
    <scope>NUCLEOTIDE SEQUENCE</scope>
    <source>
        <strain evidence="3">RS5133</strain>
    </source>
</reference>
<dbReference type="GO" id="GO:0004222">
    <property type="term" value="F:metalloendopeptidase activity"/>
    <property type="evidence" value="ECO:0007669"/>
    <property type="project" value="InterPro"/>
</dbReference>
<dbReference type="SUPFAM" id="SSF55486">
    <property type="entry name" value="Metalloproteases ('zincins'), catalytic domain"/>
    <property type="match status" value="1"/>
</dbReference>
<evidence type="ECO:0000313" key="4">
    <source>
        <dbReference type="Proteomes" id="UP001432322"/>
    </source>
</evidence>
<dbReference type="GO" id="GO:0006508">
    <property type="term" value="P:proteolysis"/>
    <property type="evidence" value="ECO:0007669"/>
    <property type="project" value="InterPro"/>
</dbReference>
<dbReference type="InterPro" id="IPR024079">
    <property type="entry name" value="MetalloPept_cat_dom_sf"/>
</dbReference>
<keyword evidence="4" id="KW-1185">Reference proteome</keyword>
<feature type="non-terminal residue" evidence="3">
    <location>
        <position position="1"/>
    </location>
</feature>
<organism evidence="3 4">
    <name type="scientific">Pristionchus fissidentatus</name>
    <dbReference type="NCBI Taxonomy" id="1538716"/>
    <lineage>
        <taxon>Eukaryota</taxon>
        <taxon>Metazoa</taxon>
        <taxon>Ecdysozoa</taxon>
        <taxon>Nematoda</taxon>
        <taxon>Chromadorea</taxon>
        <taxon>Rhabditida</taxon>
        <taxon>Rhabditina</taxon>
        <taxon>Diplogasteromorpha</taxon>
        <taxon>Diplogasteroidea</taxon>
        <taxon>Neodiplogasteridae</taxon>
        <taxon>Pristionchus</taxon>
    </lineage>
</organism>
<dbReference type="InterPro" id="IPR001506">
    <property type="entry name" value="Peptidase_M12A"/>
</dbReference>
<dbReference type="Gene3D" id="3.40.390.10">
    <property type="entry name" value="Collagenase (Catalytic Domain)"/>
    <property type="match status" value="1"/>
</dbReference>
<gene>
    <name evidence="3" type="ORF">PFISCL1PPCAC_8961</name>
</gene>
<evidence type="ECO:0000256" key="1">
    <source>
        <dbReference type="PROSITE-ProRule" id="PRU01211"/>
    </source>
</evidence>
<accession>A0AAV5VIQ1</accession>
<dbReference type="EMBL" id="BTSY01000003">
    <property type="protein sequence ID" value="GMT17664.1"/>
    <property type="molecule type" value="Genomic_DNA"/>
</dbReference>
<protein>
    <recommendedName>
        <fullName evidence="2">Peptidase M12A domain-containing protein</fullName>
    </recommendedName>
</protein>
<comment type="caution">
    <text evidence="1">Lacks conserved residue(s) required for the propagation of feature annotation.</text>
</comment>
<name>A0AAV5VIQ1_9BILA</name>